<feature type="domain" description="DUF1985" evidence="1">
    <location>
        <begin position="22"/>
        <end position="147"/>
    </location>
</feature>
<organism evidence="2 3">
    <name type="scientific">Perilla frutescens var. hirtella</name>
    <name type="common">Perilla citriodora</name>
    <name type="synonym">Perilla setoyensis</name>
    <dbReference type="NCBI Taxonomy" id="608512"/>
    <lineage>
        <taxon>Eukaryota</taxon>
        <taxon>Viridiplantae</taxon>
        <taxon>Streptophyta</taxon>
        <taxon>Embryophyta</taxon>
        <taxon>Tracheophyta</taxon>
        <taxon>Spermatophyta</taxon>
        <taxon>Magnoliopsida</taxon>
        <taxon>eudicotyledons</taxon>
        <taxon>Gunneridae</taxon>
        <taxon>Pentapetalae</taxon>
        <taxon>asterids</taxon>
        <taxon>lamiids</taxon>
        <taxon>Lamiales</taxon>
        <taxon>Lamiaceae</taxon>
        <taxon>Nepetoideae</taxon>
        <taxon>Elsholtzieae</taxon>
        <taxon>Perilla</taxon>
    </lineage>
</organism>
<keyword evidence="3" id="KW-1185">Reference proteome</keyword>
<reference evidence="2 3" key="1">
    <citation type="journal article" date="2021" name="Nat. Commun.">
        <title>Incipient diploidization of the medicinal plant Perilla within 10,000 years.</title>
        <authorList>
            <person name="Zhang Y."/>
            <person name="Shen Q."/>
            <person name="Leng L."/>
            <person name="Zhang D."/>
            <person name="Chen S."/>
            <person name="Shi Y."/>
            <person name="Ning Z."/>
            <person name="Chen S."/>
        </authorList>
    </citation>
    <scope>NUCLEOTIDE SEQUENCE [LARGE SCALE GENOMIC DNA]</scope>
    <source>
        <strain evidence="3">cv. PC099</strain>
    </source>
</reference>
<comment type="caution">
    <text evidence="2">The sequence shown here is derived from an EMBL/GenBank/DDBJ whole genome shotgun (WGS) entry which is preliminary data.</text>
</comment>
<protein>
    <recommendedName>
        <fullName evidence="1">DUF1985 domain-containing protein</fullName>
    </recommendedName>
</protein>
<dbReference type="Pfam" id="PF09331">
    <property type="entry name" value="DUF1985"/>
    <property type="match status" value="1"/>
</dbReference>
<dbReference type="AlphaFoldDB" id="A0AAD4PDG4"/>
<evidence type="ECO:0000259" key="1">
    <source>
        <dbReference type="Pfam" id="PF09331"/>
    </source>
</evidence>
<sequence length="184" mass="21439">MKFQGQLVYHLLLHMEDRVNSNGVLRFKINDRVFVFGPKEYFLITGLKFGATEALLTESGIYKNIFESKVLMKLQDIEKAFEIACFACNDGGQLVLKLAHLLVLYGLLLCYETHCKTIDIQYLHVVDDLLNFEKYSWGSISYKFLVDNIVVARARLKSMLKKKMKPKFDIYGFTFVLQLWDFEI</sequence>
<evidence type="ECO:0000313" key="3">
    <source>
        <dbReference type="Proteomes" id="UP001190926"/>
    </source>
</evidence>
<proteinExistence type="predicted"/>
<accession>A0AAD4PDG4</accession>
<gene>
    <name evidence="2" type="ORF">C2S53_018148</name>
</gene>
<dbReference type="InterPro" id="IPR015410">
    <property type="entry name" value="DUF1985"/>
</dbReference>
<dbReference type="PANTHER" id="PTHR48449">
    <property type="entry name" value="DUF1985 DOMAIN-CONTAINING PROTEIN"/>
    <property type="match status" value="1"/>
</dbReference>
<dbReference type="PANTHER" id="PTHR48449:SF1">
    <property type="entry name" value="DUF1985 DOMAIN-CONTAINING PROTEIN"/>
    <property type="match status" value="1"/>
</dbReference>
<dbReference type="Proteomes" id="UP001190926">
    <property type="component" value="Unassembled WGS sequence"/>
</dbReference>
<evidence type="ECO:0000313" key="2">
    <source>
        <dbReference type="EMBL" id="KAH6835898.1"/>
    </source>
</evidence>
<dbReference type="EMBL" id="SDAM02000032">
    <property type="protein sequence ID" value="KAH6835898.1"/>
    <property type="molecule type" value="Genomic_DNA"/>
</dbReference>
<name>A0AAD4PDG4_PERFH</name>